<protein>
    <submittedName>
        <fullName evidence="1">Uncharacterized protein</fullName>
    </submittedName>
</protein>
<dbReference type="InterPro" id="IPR011044">
    <property type="entry name" value="Quino_amine_DH_bsu"/>
</dbReference>
<accession>A0A251X521</accession>
<dbReference type="AlphaFoldDB" id="A0A251X521"/>
<reference evidence="1 2" key="1">
    <citation type="submission" date="2016-12" db="EMBL/GenBank/DDBJ databases">
        <title>Thioflexothrix psekupsii D3 genome sequencing and assembly.</title>
        <authorList>
            <person name="Fomenkov A."/>
            <person name="Vincze T."/>
            <person name="Grabovich M."/>
            <person name="Anton B.P."/>
            <person name="Dubinina G."/>
            <person name="Orlova M."/>
            <person name="Belousova E."/>
            <person name="Roberts R.J."/>
        </authorList>
    </citation>
    <scope>NUCLEOTIDE SEQUENCE [LARGE SCALE GENOMIC DNA]</scope>
    <source>
        <strain evidence="1">D3</strain>
    </source>
</reference>
<name>A0A251X521_9GAMM</name>
<dbReference type="NCBIfam" id="NF041930">
    <property type="entry name" value="Xrt_dep_XDD3"/>
    <property type="match status" value="1"/>
</dbReference>
<dbReference type="RefSeq" id="WP_086489404.1">
    <property type="nucleotide sequence ID" value="NZ_MSLT01000023.1"/>
</dbReference>
<comment type="caution">
    <text evidence="1">The sequence shown here is derived from an EMBL/GenBank/DDBJ whole genome shotgun (WGS) entry which is preliminary data.</text>
</comment>
<sequence length="564" mass="60480">MNTTQPLNHVLRKAVRGLFYAGVSTGLLLGMGLATVQADEPDTAKVCPVYGIQDNNLADSQLFKTIIDPATLQTTSYNVGPEYVDYDLEGLAIHPITGQLFVSSGDDAIDPDKIGMLYTIDKDDGRLQPIGKIIEGEVSAIVFSKDGSVLWGWVDGQGLITIDQSTGAHTMMWASDAVVEDIAMGVNADGDEIIYGVSGDNLYAYNLTKNTAALEYCDKLPSEAEAIEVLPDGSLLYALHKISDTRLYQFNMEAGSCQIMNTAAIPAGYYDMEGLAVPDTCKLCPPGAWQYTLDSFKDGVETTSAGNKVGGTSFEIHGVAFKQQGDMITVAIHANLPLNGGTWTKDGVANHIGWGDLILDFSGSRKGARVGSKAASDKIYAVRFATPNDSATAEKGLYRVSQLKNVTIPNAGFANLLAGSNHVFRSNGIPSLGGYPMTPEMRDSAGNLIRDSMNKVVYDTSHYFNSSWSGTNQTPTSLGAGTLLSDLVSPLEFNLQDLNFEGAADAFVEPSSHYNVSKDGQSAIISFSFKRDPGMTGNFFAYLFTECLNDGILMQGSFDDCPND</sequence>
<organism evidence="1 2">
    <name type="scientific">Thioflexithrix psekupsensis</name>
    <dbReference type="NCBI Taxonomy" id="1570016"/>
    <lineage>
        <taxon>Bacteria</taxon>
        <taxon>Pseudomonadati</taxon>
        <taxon>Pseudomonadota</taxon>
        <taxon>Gammaproteobacteria</taxon>
        <taxon>Thiotrichales</taxon>
        <taxon>Thioflexithrix</taxon>
    </lineage>
</organism>
<dbReference type="OrthoDB" id="532030at2"/>
<dbReference type="SUPFAM" id="SSF50969">
    <property type="entry name" value="YVTN repeat-like/Quinoprotein amine dehydrogenase"/>
    <property type="match status" value="1"/>
</dbReference>
<evidence type="ECO:0000313" key="2">
    <source>
        <dbReference type="Proteomes" id="UP000194798"/>
    </source>
</evidence>
<evidence type="ECO:0000313" key="1">
    <source>
        <dbReference type="EMBL" id="OUD12455.1"/>
    </source>
</evidence>
<proteinExistence type="predicted"/>
<gene>
    <name evidence="1" type="ORF">TPSD3_15220</name>
</gene>
<keyword evidence="2" id="KW-1185">Reference proteome</keyword>
<dbReference type="EMBL" id="MSLT01000023">
    <property type="protein sequence ID" value="OUD12455.1"/>
    <property type="molecule type" value="Genomic_DNA"/>
</dbReference>
<dbReference type="Proteomes" id="UP000194798">
    <property type="component" value="Unassembled WGS sequence"/>
</dbReference>